<feature type="transmembrane region" description="Helical" evidence="1">
    <location>
        <begin position="20"/>
        <end position="39"/>
    </location>
</feature>
<keyword evidence="1" id="KW-0812">Transmembrane</keyword>
<sequence>MQVYKIHSYTPPTRSCQEPLLVCAFYTMLLAPASLPALVSVPGMRIIFSLALVMLLSIGVANEGTVKVAEGKLCDVQLYNYCDEDCYSDCPKLYGARALGMCNPDSLVCICRRLC</sequence>
<gene>
    <name evidence="2" type="primary">Vigan.06G066900</name>
    <name evidence="2" type="ORF">VIGAN_06066900</name>
</gene>
<name>A0A0S3S9V5_PHAAN</name>
<dbReference type="AlphaFoldDB" id="A0A0S3S9V5"/>
<dbReference type="Proteomes" id="UP000291084">
    <property type="component" value="Chromosome 6"/>
</dbReference>
<proteinExistence type="predicted"/>
<organism evidence="2 3">
    <name type="scientific">Vigna angularis var. angularis</name>
    <dbReference type="NCBI Taxonomy" id="157739"/>
    <lineage>
        <taxon>Eukaryota</taxon>
        <taxon>Viridiplantae</taxon>
        <taxon>Streptophyta</taxon>
        <taxon>Embryophyta</taxon>
        <taxon>Tracheophyta</taxon>
        <taxon>Spermatophyta</taxon>
        <taxon>Magnoliopsida</taxon>
        <taxon>eudicotyledons</taxon>
        <taxon>Gunneridae</taxon>
        <taxon>Pentapetalae</taxon>
        <taxon>rosids</taxon>
        <taxon>fabids</taxon>
        <taxon>Fabales</taxon>
        <taxon>Fabaceae</taxon>
        <taxon>Papilionoideae</taxon>
        <taxon>50 kb inversion clade</taxon>
        <taxon>NPAAA clade</taxon>
        <taxon>indigoferoid/millettioid clade</taxon>
        <taxon>Phaseoleae</taxon>
        <taxon>Vigna</taxon>
    </lineage>
</organism>
<evidence type="ECO:0000256" key="1">
    <source>
        <dbReference type="SAM" id="Phobius"/>
    </source>
</evidence>
<accession>A0A0S3S9V5</accession>
<keyword evidence="1" id="KW-0472">Membrane</keyword>
<keyword evidence="3" id="KW-1185">Reference proteome</keyword>
<keyword evidence="1" id="KW-1133">Transmembrane helix</keyword>
<evidence type="ECO:0000313" key="3">
    <source>
        <dbReference type="Proteomes" id="UP000291084"/>
    </source>
</evidence>
<evidence type="ECO:0000313" key="2">
    <source>
        <dbReference type="EMBL" id="BAT89656.1"/>
    </source>
</evidence>
<feature type="transmembrane region" description="Helical" evidence="1">
    <location>
        <begin position="45"/>
        <end position="62"/>
    </location>
</feature>
<protein>
    <submittedName>
        <fullName evidence="2">Uncharacterized protein</fullName>
    </submittedName>
</protein>
<dbReference type="EMBL" id="AP015039">
    <property type="protein sequence ID" value="BAT89656.1"/>
    <property type="molecule type" value="Genomic_DNA"/>
</dbReference>
<reference evidence="2 3" key="1">
    <citation type="journal article" date="2015" name="Sci. Rep.">
        <title>The power of single molecule real-time sequencing technology in the de novo assembly of a eukaryotic genome.</title>
        <authorList>
            <person name="Sakai H."/>
            <person name="Naito K."/>
            <person name="Ogiso-Tanaka E."/>
            <person name="Takahashi Y."/>
            <person name="Iseki K."/>
            <person name="Muto C."/>
            <person name="Satou K."/>
            <person name="Teruya K."/>
            <person name="Shiroma A."/>
            <person name="Shimoji M."/>
            <person name="Hirano T."/>
            <person name="Itoh T."/>
            <person name="Kaga A."/>
            <person name="Tomooka N."/>
        </authorList>
    </citation>
    <scope>NUCLEOTIDE SEQUENCE [LARGE SCALE GENOMIC DNA]</scope>
    <source>
        <strain evidence="3">cv. Shumari</strain>
    </source>
</reference>